<organism evidence="2 3">
    <name type="scientific">Klebsiella pneumoniae</name>
    <dbReference type="NCBI Taxonomy" id="573"/>
    <lineage>
        <taxon>Bacteria</taxon>
        <taxon>Pseudomonadati</taxon>
        <taxon>Pseudomonadota</taxon>
        <taxon>Gammaproteobacteria</taxon>
        <taxon>Enterobacterales</taxon>
        <taxon>Enterobacteriaceae</taxon>
        <taxon>Klebsiella/Raoultella group</taxon>
        <taxon>Klebsiella</taxon>
        <taxon>Klebsiella pneumoniae complex</taxon>
    </lineage>
</organism>
<sequence length="265" mass="29785">MPAAPPLARHTDQAEALLNGVRTFCALVAIGAWGISTQWTSCAAALTLSSICCVLYSVSASPFRSLTLLMQTLVLLSLFSFVVKFGLMVQVTDLWQFLLFLFPLLTTMQLLKLQWPKYAGLWGQLIVFMGSFIAVTNPPVYDYAAFFNDNLSKIVGVGFAWLAFAVLSPGSDARKGRRHIRALRRHFVDQLSRHPQHSEHEFESLVYHHVSQLSQSKDALARRWLLRWGVVLLNCSHVVWQLREWEPAPILSPRCATCASTCYAM</sequence>
<protein>
    <submittedName>
        <fullName evidence="2">Fusaric acid resistance domain protein</fullName>
    </submittedName>
</protein>
<reference evidence="2 3" key="1">
    <citation type="submission" date="2018-06" db="EMBL/GenBank/DDBJ databases">
        <authorList>
            <consortium name="Pathogen Informatics"/>
            <person name="Doyle S."/>
        </authorList>
    </citation>
    <scope>NUCLEOTIDE SEQUENCE [LARGE SCALE GENOMIC DNA]</scope>
    <source>
        <strain evidence="2 3">NCTC9617</strain>
    </source>
</reference>
<keyword evidence="1" id="KW-1133">Transmembrane helix</keyword>
<evidence type="ECO:0000313" key="2">
    <source>
        <dbReference type="EMBL" id="STW39626.1"/>
    </source>
</evidence>
<name>A0A378F5I1_KLEPN</name>
<dbReference type="GO" id="GO:0022857">
    <property type="term" value="F:transmembrane transporter activity"/>
    <property type="evidence" value="ECO:0007669"/>
    <property type="project" value="InterPro"/>
</dbReference>
<feature type="transmembrane region" description="Helical" evidence="1">
    <location>
        <begin position="68"/>
        <end position="88"/>
    </location>
</feature>
<evidence type="ECO:0000313" key="3">
    <source>
        <dbReference type="Proteomes" id="UP000255167"/>
    </source>
</evidence>
<proteinExistence type="predicted"/>
<feature type="transmembrane region" description="Helical" evidence="1">
    <location>
        <begin position="118"/>
        <end position="134"/>
    </location>
</feature>
<evidence type="ECO:0000256" key="1">
    <source>
        <dbReference type="SAM" id="Phobius"/>
    </source>
</evidence>
<feature type="transmembrane region" description="Helical" evidence="1">
    <location>
        <begin position="94"/>
        <end position="111"/>
    </location>
</feature>
<dbReference type="AlphaFoldDB" id="A0A378F5I1"/>
<feature type="transmembrane region" description="Helical" evidence="1">
    <location>
        <begin position="38"/>
        <end position="56"/>
    </location>
</feature>
<accession>A0A378F5I1</accession>
<dbReference type="EMBL" id="UGNC01000004">
    <property type="protein sequence ID" value="STW39626.1"/>
    <property type="molecule type" value="Genomic_DNA"/>
</dbReference>
<dbReference type="Pfam" id="PF04632">
    <property type="entry name" value="FUSC"/>
    <property type="match status" value="1"/>
</dbReference>
<keyword evidence="1" id="KW-0812">Transmembrane</keyword>
<gene>
    <name evidence="2" type="ORF">NCTC9617_01151</name>
</gene>
<feature type="transmembrane region" description="Helical" evidence="1">
    <location>
        <begin position="154"/>
        <end position="171"/>
    </location>
</feature>
<keyword evidence="1" id="KW-0472">Membrane</keyword>
<dbReference type="GO" id="GO:0005886">
    <property type="term" value="C:plasma membrane"/>
    <property type="evidence" value="ECO:0007669"/>
    <property type="project" value="InterPro"/>
</dbReference>
<dbReference type="Proteomes" id="UP000255167">
    <property type="component" value="Unassembled WGS sequence"/>
</dbReference>
<dbReference type="InterPro" id="IPR006726">
    <property type="entry name" value="PHBA_efflux_AaeB/fusaric-R"/>
</dbReference>